<dbReference type="GO" id="GO:0005634">
    <property type="term" value="C:nucleus"/>
    <property type="evidence" value="ECO:0007669"/>
    <property type="project" value="UniProtKB-SubCell"/>
</dbReference>
<comment type="similarity">
    <text evidence="2">Belongs to the NPR1-interactor family.</text>
</comment>
<name>A0A067JZV4_JATCU</name>
<keyword evidence="6" id="KW-1185">Reference proteome</keyword>
<evidence type="ECO:0000313" key="5">
    <source>
        <dbReference type="EMBL" id="KDP28308.1"/>
    </source>
</evidence>
<dbReference type="PANTHER" id="PTHR33669:SF1">
    <property type="entry name" value="PROTEIN NIM1-INTERACTING 1"/>
    <property type="match status" value="1"/>
</dbReference>
<evidence type="ECO:0000256" key="2">
    <source>
        <dbReference type="ARBA" id="ARBA00009937"/>
    </source>
</evidence>
<evidence type="ECO:0000313" key="6">
    <source>
        <dbReference type="Proteomes" id="UP000027138"/>
    </source>
</evidence>
<dbReference type="Proteomes" id="UP000027138">
    <property type="component" value="Unassembled WGS sequence"/>
</dbReference>
<dbReference type="OrthoDB" id="1110691at2759"/>
<dbReference type="GO" id="GO:0010112">
    <property type="term" value="P:regulation of systemic acquired resistance"/>
    <property type="evidence" value="ECO:0007669"/>
    <property type="project" value="InterPro"/>
</dbReference>
<gene>
    <name evidence="5" type="ORF">JCGZ_14079</name>
</gene>
<evidence type="ECO:0000256" key="3">
    <source>
        <dbReference type="ARBA" id="ARBA00023242"/>
    </source>
</evidence>
<dbReference type="EMBL" id="KK914782">
    <property type="protein sequence ID" value="KDP28308.1"/>
    <property type="molecule type" value="Genomic_DNA"/>
</dbReference>
<dbReference type="Pfam" id="PF15699">
    <property type="entry name" value="NPR1_interact"/>
    <property type="match status" value="1"/>
</dbReference>
<reference evidence="5 6" key="1">
    <citation type="journal article" date="2014" name="PLoS ONE">
        <title>Global Analysis of Gene Expression Profiles in Physic Nut (Jatropha curcas L.) Seedlings Exposed to Salt Stress.</title>
        <authorList>
            <person name="Zhang L."/>
            <person name="Zhang C."/>
            <person name="Wu P."/>
            <person name="Chen Y."/>
            <person name="Li M."/>
            <person name="Jiang H."/>
            <person name="Wu G."/>
        </authorList>
    </citation>
    <scope>NUCLEOTIDE SEQUENCE [LARGE SCALE GENOMIC DNA]</scope>
    <source>
        <strain evidence="6">cv. GZQX0401</strain>
        <tissue evidence="5">Young leaves</tissue>
    </source>
</reference>
<comment type="subcellular location">
    <subcellularLocation>
        <location evidence="1">Nucleus</location>
    </subcellularLocation>
</comment>
<accession>A0A067JZV4</accession>
<evidence type="ECO:0000256" key="4">
    <source>
        <dbReference type="SAM" id="MobiDB-lite"/>
    </source>
</evidence>
<sequence length="111" mass="13375">MENEKVDNGEDEQEEQKVEEFFALIRSFQEARNRRKDQALLEEKDRKKKTKLRKLNAEEQASWVPSFEWEDFNQEIQFRKSPLIYPRPCNNQNEDKKQQEEDGGLDLNLTL</sequence>
<keyword evidence="3" id="KW-0539">Nucleus</keyword>
<feature type="region of interest" description="Disordered" evidence="4">
    <location>
        <begin position="84"/>
        <end position="111"/>
    </location>
</feature>
<protein>
    <submittedName>
        <fullName evidence="5">Uncharacterized protein</fullName>
    </submittedName>
</protein>
<proteinExistence type="inferred from homology"/>
<dbReference type="PANTHER" id="PTHR33669">
    <property type="entry name" value="PROTEIN NEGATIVE REGULATOR OF RESISTANCE"/>
    <property type="match status" value="1"/>
</dbReference>
<organism evidence="5 6">
    <name type="scientific">Jatropha curcas</name>
    <name type="common">Barbados nut</name>
    <dbReference type="NCBI Taxonomy" id="180498"/>
    <lineage>
        <taxon>Eukaryota</taxon>
        <taxon>Viridiplantae</taxon>
        <taxon>Streptophyta</taxon>
        <taxon>Embryophyta</taxon>
        <taxon>Tracheophyta</taxon>
        <taxon>Spermatophyta</taxon>
        <taxon>Magnoliopsida</taxon>
        <taxon>eudicotyledons</taxon>
        <taxon>Gunneridae</taxon>
        <taxon>Pentapetalae</taxon>
        <taxon>rosids</taxon>
        <taxon>fabids</taxon>
        <taxon>Malpighiales</taxon>
        <taxon>Euphorbiaceae</taxon>
        <taxon>Crotonoideae</taxon>
        <taxon>Jatropheae</taxon>
        <taxon>Jatropha</taxon>
    </lineage>
</organism>
<dbReference type="InterPro" id="IPR031425">
    <property type="entry name" value="NPR1/NH1-interacting"/>
</dbReference>
<dbReference type="AlphaFoldDB" id="A0A067JZV4"/>
<evidence type="ECO:0000256" key="1">
    <source>
        <dbReference type="ARBA" id="ARBA00004123"/>
    </source>
</evidence>
<dbReference type="KEGG" id="jcu:105642669"/>